<proteinExistence type="predicted"/>
<dbReference type="EMBL" id="JACBZR010000001">
    <property type="protein sequence ID" value="NYI79222.1"/>
    <property type="molecule type" value="Genomic_DNA"/>
</dbReference>
<dbReference type="InterPro" id="IPR012338">
    <property type="entry name" value="Beta-lactam/transpept-like"/>
</dbReference>
<evidence type="ECO:0000313" key="2">
    <source>
        <dbReference type="EMBL" id="NYI79222.1"/>
    </source>
</evidence>
<dbReference type="Pfam" id="PF00144">
    <property type="entry name" value="Beta-lactamase"/>
    <property type="match status" value="1"/>
</dbReference>
<protein>
    <submittedName>
        <fullName evidence="2">CubicO group peptidase (Beta-lactamase class C family)</fullName>
    </submittedName>
</protein>
<dbReference type="AlphaFoldDB" id="A0A7Z0ITU2"/>
<dbReference type="PANTHER" id="PTHR43319:SF3">
    <property type="entry name" value="BETA-LACTAMASE-RELATED DOMAIN-CONTAINING PROTEIN"/>
    <property type="match status" value="1"/>
</dbReference>
<organism evidence="2 3">
    <name type="scientific">Nocardioides panzhihuensis</name>
    <dbReference type="NCBI Taxonomy" id="860243"/>
    <lineage>
        <taxon>Bacteria</taxon>
        <taxon>Bacillati</taxon>
        <taxon>Actinomycetota</taxon>
        <taxon>Actinomycetes</taxon>
        <taxon>Propionibacteriales</taxon>
        <taxon>Nocardioidaceae</taxon>
        <taxon>Nocardioides</taxon>
    </lineage>
</organism>
<comment type="caution">
    <text evidence="2">The sequence shown here is derived from an EMBL/GenBank/DDBJ whole genome shotgun (WGS) entry which is preliminary data.</text>
</comment>
<dbReference type="InterPro" id="IPR001466">
    <property type="entry name" value="Beta-lactam-related"/>
</dbReference>
<reference evidence="2 3" key="1">
    <citation type="submission" date="2020-07" db="EMBL/GenBank/DDBJ databases">
        <title>Sequencing the genomes of 1000 actinobacteria strains.</title>
        <authorList>
            <person name="Klenk H.-P."/>
        </authorList>
    </citation>
    <scope>NUCLEOTIDE SEQUENCE [LARGE SCALE GENOMIC DNA]</scope>
    <source>
        <strain evidence="2 3">DSM 26487</strain>
    </source>
</reference>
<dbReference type="RefSeq" id="WP_179659556.1">
    <property type="nucleotide sequence ID" value="NZ_JACBZR010000001.1"/>
</dbReference>
<dbReference type="SUPFAM" id="SSF56601">
    <property type="entry name" value="beta-lactamase/transpeptidase-like"/>
    <property type="match status" value="1"/>
</dbReference>
<evidence type="ECO:0000313" key="3">
    <source>
        <dbReference type="Proteomes" id="UP000564496"/>
    </source>
</evidence>
<dbReference type="InterPro" id="IPR052907">
    <property type="entry name" value="Beta-lactamase/esterase"/>
</dbReference>
<feature type="domain" description="Beta-lactamase-related" evidence="1">
    <location>
        <begin position="31"/>
        <end position="371"/>
    </location>
</feature>
<keyword evidence="3" id="KW-1185">Reference proteome</keyword>
<sequence>MTATTPDPHTVLGDCAPAYAPLRDLLARNLSSGADLGASVAVIRDGELVADLWGGEARPGEAWQEDTIVRVWSVTKTMASLTALVLADRGELDLDAPVADYWPSFADERILVRHLLSHTSGMSGWTERLSTEALLDLPLANEMLARQEPWFEPGSGSGYHMVSYGHLVDGLVRGVTGKPLAEVFAELVAGPLGADFHLGVPEGELGRCADLEAPPPGGIDVSALPEGNLMIPTLVNPKLDPAEFNTAQMRTVSLAGINGHGNARSIARAQSVVSHDGEVGGVRLLSPATVERIFEVQADGVDQVLLTPMRWGIGYGLPQPVAAPAVPGGRVCWWTGYGGAIVVNDLERRVTVAYAMNRMTQHMTSSERTDAYVRTAFECVEAAG</sequence>
<name>A0A7Z0ITU2_9ACTN</name>
<gene>
    <name evidence="2" type="ORF">BJ988_003870</name>
</gene>
<dbReference type="PANTHER" id="PTHR43319">
    <property type="entry name" value="BETA-LACTAMASE-RELATED"/>
    <property type="match status" value="1"/>
</dbReference>
<dbReference type="Gene3D" id="3.40.710.10">
    <property type="entry name" value="DD-peptidase/beta-lactamase superfamily"/>
    <property type="match status" value="1"/>
</dbReference>
<accession>A0A7Z0ITU2</accession>
<dbReference type="Proteomes" id="UP000564496">
    <property type="component" value="Unassembled WGS sequence"/>
</dbReference>
<evidence type="ECO:0000259" key="1">
    <source>
        <dbReference type="Pfam" id="PF00144"/>
    </source>
</evidence>